<name>A0AAN9N1N7_CANGL</name>
<accession>A0AAN9N1N7</accession>
<keyword evidence="2" id="KW-1185">Reference proteome</keyword>
<evidence type="ECO:0000313" key="1">
    <source>
        <dbReference type="EMBL" id="KAK7362353.1"/>
    </source>
</evidence>
<gene>
    <name evidence="1" type="ORF">VNO77_04464</name>
</gene>
<comment type="caution">
    <text evidence="1">The sequence shown here is derived from an EMBL/GenBank/DDBJ whole genome shotgun (WGS) entry which is preliminary data.</text>
</comment>
<sequence>MICWQRSQPLSRAQGSVVNLHLIAISEAKSMGLVTEIDTNYFWPSVTDECLHVEAERGLFSGRIERTFPERRENRSELGKEGFLHSWDREEKKLFQTISDMKKKAWAPTRRNGAQFLKRWGFHLGSNSTKGRGVAQPHARRLGSL</sequence>
<proteinExistence type="predicted"/>
<evidence type="ECO:0000313" key="2">
    <source>
        <dbReference type="Proteomes" id="UP001367508"/>
    </source>
</evidence>
<dbReference type="AlphaFoldDB" id="A0AAN9N1N7"/>
<dbReference type="EMBL" id="JAYMYQ010000001">
    <property type="protein sequence ID" value="KAK7362353.1"/>
    <property type="molecule type" value="Genomic_DNA"/>
</dbReference>
<dbReference type="Proteomes" id="UP001367508">
    <property type="component" value="Unassembled WGS sequence"/>
</dbReference>
<reference evidence="1 2" key="1">
    <citation type="submission" date="2024-01" db="EMBL/GenBank/DDBJ databases">
        <title>The genomes of 5 underutilized Papilionoideae crops provide insights into root nodulation and disease resistanc.</title>
        <authorList>
            <person name="Jiang F."/>
        </authorList>
    </citation>
    <scope>NUCLEOTIDE SEQUENCE [LARGE SCALE GENOMIC DNA]</scope>
    <source>
        <strain evidence="1">LVBAO_FW01</strain>
        <tissue evidence="1">Leaves</tissue>
    </source>
</reference>
<protein>
    <submittedName>
        <fullName evidence="1">Uncharacterized protein</fullName>
    </submittedName>
</protein>
<organism evidence="1 2">
    <name type="scientific">Canavalia gladiata</name>
    <name type="common">Sword bean</name>
    <name type="synonym">Dolichos gladiatus</name>
    <dbReference type="NCBI Taxonomy" id="3824"/>
    <lineage>
        <taxon>Eukaryota</taxon>
        <taxon>Viridiplantae</taxon>
        <taxon>Streptophyta</taxon>
        <taxon>Embryophyta</taxon>
        <taxon>Tracheophyta</taxon>
        <taxon>Spermatophyta</taxon>
        <taxon>Magnoliopsida</taxon>
        <taxon>eudicotyledons</taxon>
        <taxon>Gunneridae</taxon>
        <taxon>Pentapetalae</taxon>
        <taxon>rosids</taxon>
        <taxon>fabids</taxon>
        <taxon>Fabales</taxon>
        <taxon>Fabaceae</taxon>
        <taxon>Papilionoideae</taxon>
        <taxon>50 kb inversion clade</taxon>
        <taxon>NPAAA clade</taxon>
        <taxon>indigoferoid/millettioid clade</taxon>
        <taxon>Phaseoleae</taxon>
        <taxon>Canavalia</taxon>
    </lineage>
</organism>